<dbReference type="Proteomes" id="UP000257002">
    <property type="component" value="Unassembled WGS sequence"/>
</dbReference>
<comment type="caution">
    <text evidence="1">The sequence shown here is derived from an EMBL/GenBank/DDBJ whole genome shotgun (WGS) entry which is preliminary data.</text>
</comment>
<reference evidence="1 2" key="1">
    <citation type="submission" date="2017-10" db="EMBL/GenBank/DDBJ databases">
        <title>A large-scale comparative metagenomic study reveals the eutrophication-driven functional interactions in six Microcystis-epibionts communities.</title>
        <authorList>
            <person name="Li Q."/>
            <person name="Lin F."/>
        </authorList>
    </citation>
    <scope>NUCLEOTIDE SEQUENCE [LARGE SCALE GENOMIC DNA]</scope>
    <source>
        <strain evidence="1">TW10</strain>
    </source>
</reference>
<accession>A0A3E0LM43</accession>
<evidence type="ECO:0000313" key="1">
    <source>
        <dbReference type="EMBL" id="REJ48599.1"/>
    </source>
</evidence>
<organism evidence="1 2">
    <name type="scientific">Microcystis wesenbergii TW10</name>
    <dbReference type="NCBI Taxonomy" id="2060474"/>
    <lineage>
        <taxon>Bacteria</taxon>
        <taxon>Bacillati</taxon>
        <taxon>Cyanobacteriota</taxon>
        <taxon>Cyanophyceae</taxon>
        <taxon>Oscillatoriophycideae</taxon>
        <taxon>Chroococcales</taxon>
        <taxon>Microcystaceae</taxon>
        <taxon>Microcystis</taxon>
    </lineage>
</organism>
<dbReference type="EMBL" id="QQWD01000026">
    <property type="protein sequence ID" value="REJ48599.1"/>
    <property type="molecule type" value="Genomic_DNA"/>
</dbReference>
<dbReference type="AlphaFoldDB" id="A0A3E0LM43"/>
<proteinExistence type="predicted"/>
<evidence type="ECO:0000313" key="2">
    <source>
        <dbReference type="Proteomes" id="UP000257002"/>
    </source>
</evidence>
<protein>
    <submittedName>
        <fullName evidence="1">Uncharacterized protein</fullName>
    </submittedName>
</protein>
<sequence>MVSIFGNRAWQLLLSILIVFDCGSNYQKKKRKYSVFDQEMLTSIAFILMVGYKLSGFRERRNIEH</sequence>
<gene>
    <name evidence="1" type="ORF">DWQ51_18800</name>
</gene>
<name>A0A3E0LM43_9CHRO</name>